<proteinExistence type="predicted"/>
<dbReference type="AlphaFoldDB" id="Q6Z158"/>
<evidence type="ECO:0000313" key="2">
    <source>
        <dbReference type="EMBL" id="BAC84292.1"/>
    </source>
</evidence>
<reference evidence="2" key="2">
    <citation type="submission" date="2002-06" db="EMBL/GenBank/DDBJ databases">
        <title>Oryza sativa nipponbare(GA3) genomic DNA, chromosome 7, PAC clone:P0443H10.</title>
        <authorList>
            <person name="Sasaki T."/>
            <person name="Matsumoto T."/>
            <person name="Katayose Y."/>
        </authorList>
    </citation>
    <scope>NUCLEOTIDE SEQUENCE</scope>
</reference>
<reference evidence="4" key="3">
    <citation type="journal article" date="2005" name="Nature">
        <title>The map-based sequence of the rice genome.</title>
        <authorList>
            <consortium name="International rice genome sequencing project (IRGSP)"/>
            <person name="Matsumoto T."/>
            <person name="Wu J."/>
            <person name="Kanamori H."/>
            <person name="Katayose Y."/>
            <person name="Fujisawa M."/>
            <person name="Namiki N."/>
            <person name="Mizuno H."/>
            <person name="Yamamoto K."/>
            <person name="Antonio B.A."/>
            <person name="Baba T."/>
            <person name="Sakata K."/>
            <person name="Nagamura Y."/>
            <person name="Aoki H."/>
            <person name="Arikawa K."/>
            <person name="Arita K."/>
            <person name="Bito T."/>
            <person name="Chiden Y."/>
            <person name="Fujitsuka N."/>
            <person name="Fukunaka R."/>
            <person name="Hamada M."/>
            <person name="Harada C."/>
            <person name="Hayashi A."/>
            <person name="Hijishita S."/>
            <person name="Honda M."/>
            <person name="Hosokawa S."/>
            <person name="Ichikawa Y."/>
            <person name="Idonuma A."/>
            <person name="Iijima M."/>
            <person name="Ikeda M."/>
            <person name="Ikeno M."/>
            <person name="Ito K."/>
            <person name="Ito S."/>
            <person name="Ito T."/>
            <person name="Ito Y."/>
            <person name="Ito Y."/>
            <person name="Iwabuchi A."/>
            <person name="Kamiya K."/>
            <person name="Karasawa W."/>
            <person name="Kurita K."/>
            <person name="Katagiri S."/>
            <person name="Kikuta A."/>
            <person name="Kobayashi H."/>
            <person name="Kobayashi N."/>
            <person name="Machita K."/>
            <person name="Maehara T."/>
            <person name="Masukawa M."/>
            <person name="Mizubayashi T."/>
            <person name="Mukai Y."/>
            <person name="Nagasaki H."/>
            <person name="Nagata Y."/>
            <person name="Naito S."/>
            <person name="Nakashima M."/>
            <person name="Nakama Y."/>
            <person name="Nakamichi Y."/>
            <person name="Nakamura M."/>
            <person name="Meguro A."/>
            <person name="Negishi M."/>
            <person name="Ohta I."/>
            <person name="Ohta T."/>
            <person name="Okamoto M."/>
            <person name="Ono N."/>
            <person name="Saji S."/>
            <person name="Sakaguchi M."/>
            <person name="Sakai K."/>
            <person name="Shibata M."/>
            <person name="Shimokawa T."/>
            <person name="Song J."/>
            <person name="Takazaki Y."/>
            <person name="Terasawa K."/>
            <person name="Tsugane M."/>
            <person name="Tsuji K."/>
            <person name="Ueda S."/>
            <person name="Waki K."/>
            <person name="Yamagata H."/>
            <person name="Yamamoto M."/>
            <person name="Yamamoto S."/>
            <person name="Yamane H."/>
            <person name="Yoshiki S."/>
            <person name="Yoshihara R."/>
            <person name="Yukawa K."/>
            <person name="Zhong H."/>
            <person name="Yano M."/>
            <person name="Yuan Q."/>
            <person name="Ouyang S."/>
            <person name="Liu J."/>
            <person name="Jones K.M."/>
            <person name="Gansberger K."/>
            <person name="Moffat K."/>
            <person name="Hill J."/>
            <person name="Bera J."/>
            <person name="Fadrosh D."/>
            <person name="Jin S."/>
            <person name="Johri S."/>
            <person name="Kim M."/>
            <person name="Overton L."/>
            <person name="Reardon M."/>
            <person name="Tsitrin T."/>
            <person name="Vuong H."/>
            <person name="Weaver B."/>
            <person name="Ciecko A."/>
            <person name="Tallon L."/>
            <person name="Jackson J."/>
            <person name="Pai G."/>
            <person name="Aken S.V."/>
            <person name="Utterback T."/>
            <person name="Reidmuller S."/>
            <person name="Feldblyum T."/>
            <person name="Hsiao J."/>
            <person name="Zismann V."/>
            <person name="Iobst S."/>
            <person name="de Vazeille A.R."/>
            <person name="Buell C.R."/>
            <person name="Ying K."/>
            <person name="Li Y."/>
            <person name="Lu T."/>
            <person name="Huang Y."/>
            <person name="Zhao Q."/>
            <person name="Feng Q."/>
            <person name="Zhang L."/>
            <person name="Zhu J."/>
            <person name="Weng Q."/>
            <person name="Mu J."/>
            <person name="Lu Y."/>
            <person name="Fan D."/>
            <person name="Liu Y."/>
            <person name="Guan J."/>
            <person name="Zhang Y."/>
            <person name="Yu S."/>
            <person name="Liu X."/>
            <person name="Zhang Y."/>
            <person name="Hong G."/>
            <person name="Han B."/>
            <person name="Choisne N."/>
            <person name="Demange N."/>
            <person name="Orjeda G."/>
            <person name="Samain S."/>
            <person name="Cattolico L."/>
            <person name="Pelletier E."/>
            <person name="Couloux A."/>
            <person name="Segurens B."/>
            <person name="Wincker P."/>
            <person name="D'Hont A."/>
            <person name="Scarpelli C."/>
            <person name="Weissenbach J."/>
            <person name="Salanoubat M."/>
            <person name="Quetier F."/>
            <person name="Yu Y."/>
            <person name="Kim H.R."/>
            <person name="Rambo T."/>
            <person name="Currie J."/>
            <person name="Collura K."/>
            <person name="Luo M."/>
            <person name="Yang T."/>
            <person name="Ammiraju J.S.S."/>
            <person name="Engler F."/>
            <person name="Soderlund C."/>
            <person name="Wing R.A."/>
            <person name="Palmer L.E."/>
            <person name="de la Bastide M."/>
            <person name="Spiegel L."/>
            <person name="Nascimento L."/>
            <person name="Zutavern T."/>
            <person name="O'Shaughnessy A."/>
            <person name="Dike S."/>
            <person name="Dedhia N."/>
            <person name="Preston R."/>
            <person name="Balija V."/>
            <person name="McCombie W.R."/>
            <person name="Chow T."/>
            <person name="Chen H."/>
            <person name="Chung M."/>
            <person name="Chen C."/>
            <person name="Shaw J."/>
            <person name="Wu H."/>
            <person name="Hsiao K."/>
            <person name="Chao Y."/>
            <person name="Chu M."/>
            <person name="Cheng C."/>
            <person name="Hour A."/>
            <person name="Lee P."/>
            <person name="Lin S."/>
            <person name="Lin Y."/>
            <person name="Liou J."/>
            <person name="Liu S."/>
            <person name="Hsing Y."/>
            <person name="Raghuvanshi S."/>
            <person name="Mohanty A."/>
            <person name="Bharti A.K."/>
            <person name="Gaur A."/>
            <person name="Gupta V."/>
            <person name="Kumar D."/>
            <person name="Ravi V."/>
            <person name="Vij S."/>
            <person name="Kapur A."/>
            <person name="Khurana P."/>
            <person name="Khurana P."/>
            <person name="Khurana J.P."/>
            <person name="Tyagi A.K."/>
            <person name="Gaikwad K."/>
            <person name="Singh A."/>
            <person name="Dalal V."/>
            <person name="Srivastava S."/>
            <person name="Dixit A."/>
            <person name="Pal A.K."/>
            <person name="Ghazi I.A."/>
            <person name="Yadav M."/>
            <person name="Pandit A."/>
            <person name="Bhargava A."/>
            <person name="Sureshbabu K."/>
            <person name="Batra K."/>
            <person name="Sharma T.R."/>
            <person name="Mohapatra T."/>
            <person name="Singh N.K."/>
            <person name="Messing J."/>
            <person name="Nelson A.B."/>
            <person name="Fuks G."/>
            <person name="Kavchok S."/>
            <person name="Keizer G."/>
            <person name="Linton E."/>
            <person name="Llaca V."/>
            <person name="Song R."/>
            <person name="Tanyolac B."/>
            <person name="Young S."/>
            <person name="Ho-Il K."/>
            <person name="Hahn J.H."/>
            <person name="Sangsakoo G."/>
            <person name="Vanavichit A."/>
            <person name="de Mattos Luiz.A.T."/>
            <person name="Zimmer P.D."/>
            <person name="Malone G."/>
            <person name="Dellagostin O."/>
            <person name="de Oliveira A.C."/>
            <person name="Bevan M."/>
            <person name="Bancroft I."/>
            <person name="Minx P."/>
            <person name="Cordum H."/>
            <person name="Wilson R."/>
            <person name="Cheng Z."/>
            <person name="Jin W."/>
            <person name="Jiang J."/>
            <person name="Leong S.A."/>
            <person name="Iwama H."/>
            <person name="Gojobori T."/>
            <person name="Itoh T."/>
            <person name="Niimura Y."/>
            <person name="Fujii Y."/>
            <person name="Habara T."/>
            <person name="Sakai H."/>
            <person name="Sato Y."/>
            <person name="Wilson G."/>
            <person name="Kumar K."/>
            <person name="McCouch S."/>
            <person name="Juretic N."/>
            <person name="Hoen D."/>
            <person name="Wright S."/>
            <person name="Bruskiewich R."/>
            <person name="Bureau T."/>
            <person name="Miyao A."/>
            <person name="Hirochika H."/>
            <person name="Nishikawa T."/>
            <person name="Kadowaki K."/>
            <person name="Sugiura M."/>
            <person name="Burr B."/>
            <person name="Sasaki T."/>
        </authorList>
    </citation>
    <scope>NUCLEOTIDE SEQUENCE [LARGE SCALE GENOMIC DNA]</scope>
    <source>
        <strain evidence="4">cv. Nipponbare</strain>
    </source>
</reference>
<evidence type="ECO:0000256" key="1">
    <source>
        <dbReference type="SAM" id="MobiDB-lite"/>
    </source>
</evidence>
<name>Q6Z158_ORYSJ</name>
<dbReference type="EMBL" id="AP005101">
    <property type="protein sequence ID" value="BAD30834.1"/>
    <property type="molecule type" value="Genomic_DNA"/>
</dbReference>
<feature type="compositionally biased region" description="Basic and acidic residues" evidence="1">
    <location>
        <begin position="18"/>
        <end position="39"/>
    </location>
</feature>
<gene>
    <name evidence="3" type="ORF">OSJNBa0026I22.17</name>
    <name evidence="2" type="ORF">P0443H10.2</name>
</gene>
<sequence length="90" mass="9659">MGYLFTAGEGRLAAPSRSDAHDECEHGPVVPDRQERGEREDDAGSCEEKEGEERGPVEIHARCSSSTPDRLLPPVVVASFAVSARAPARV</sequence>
<reference evidence="3" key="1">
    <citation type="submission" date="2002-04" db="EMBL/GenBank/DDBJ databases">
        <title>Oryza sativa nipponbare(GA3) genomic DNA, chromosome 7, BAC clone:OSJNBa0026I22.</title>
        <authorList>
            <person name="Sasaki T."/>
            <person name="Matsumoto T."/>
            <person name="Katayose Y."/>
        </authorList>
    </citation>
    <scope>NUCLEOTIDE SEQUENCE</scope>
</reference>
<reference evidence="4" key="4">
    <citation type="journal article" date="2008" name="Nucleic Acids Res.">
        <title>The rice annotation project database (RAP-DB): 2008 update.</title>
        <authorList>
            <consortium name="The rice annotation project (RAP)"/>
        </authorList>
    </citation>
    <scope>GENOME REANNOTATION</scope>
    <source>
        <strain evidence="4">cv. Nipponbare</strain>
    </source>
</reference>
<protein>
    <submittedName>
        <fullName evidence="2">Uncharacterized protein</fullName>
    </submittedName>
</protein>
<accession>Q6Z158</accession>
<dbReference type="Proteomes" id="UP000000763">
    <property type="component" value="Chromosome 7"/>
</dbReference>
<feature type="compositionally biased region" description="Basic and acidic residues" evidence="1">
    <location>
        <begin position="46"/>
        <end position="61"/>
    </location>
</feature>
<dbReference type="EMBL" id="AP005451">
    <property type="protein sequence ID" value="BAC84292.1"/>
    <property type="molecule type" value="Genomic_DNA"/>
</dbReference>
<feature type="region of interest" description="Disordered" evidence="1">
    <location>
        <begin position="1"/>
        <end position="70"/>
    </location>
</feature>
<evidence type="ECO:0000313" key="3">
    <source>
        <dbReference type="EMBL" id="BAD30834.1"/>
    </source>
</evidence>
<evidence type="ECO:0000313" key="4">
    <source>
        <dbReference type="Proteomes" id="UP000000763"/>
    </source>
</evidence>
<organism evidence="2 4">
    <name type="scientific">Oryza sativa subsp. japonica</name>
    <name type="common">Rice</name>
    <dbReference type="NCBI Taxonomy" id="39947"/>
    <lineage>
        <taxon>Eukaryota</taxon>
        <taxon>Viridiplantae</taxon>
        <taxon>Streptophyta</taxon>
        <taxon>Embryophyta</taxon>
        <taxon>Tracheophyta</taxon>
        <taxon>Spermatophyta</taxon>
        <taxon>Magnoliopsida</taxon>
        <taxon>Liliopsida</taxon>
        <taxon>Poales</taxon>
        <taxon>Poaceae</taxon>
        <taxon>BOP clade</taxon>
        <taxon>Oryzoideae</taxon>
        <taxon>Oryzeae</taxon>
        <taxon>Oryzinae</taxon>
        <taxon>Oryza</taxon>
        <taxon>Oryza sativa</taxon>
    </lineage>
</organism>